<name>A0A2P2LV03_RHIMU</name>
<accession>A0A2P2LV03</accession>
<proteinExistence type="predicted"/>
<evidence type="ECO:0000313" key="1">
    <source>
        <dbReference type="EMBL" id="MBX21776.1"/>
    </source>
</evidence>
<sequence length="140" mass="16185">MSKESHVSIQVNNHYVQKMIVKCHITHINIKLKPSHNILGNGDYLDSERGFNPEGETDLDPDLAGERRKDLFLGDLLWLLLRLTLRLRLPLRPLERDRTLLGLLDESRLESYSLTRTYARENAFLNSESSSFLIAYFISS</sequence>
<protein>
    <submittedName>
        <fullName evidence="1">Serine/arginine-rich-splicing factor SR34-like</fullName>
    </submittedName>
</protein>
<dbReference type="EMBL" id="GGEC01041292">
    <property type="protein sequence ID" value="MBX21776.1"/>
    <property type="molecule type" value="Transcribed_RNA"/>
</dbReference>
<reference evidence="1" key="1">
    <citation type="submission" date="2018-02" db="EMBL/GenBank/DDBJ databases">
        <title>Rhizophora mucronata_Transcriptome.</title>
        <authorList>
            <person name="Meera S.P."/>
            <person name="Sreeshan A."/>
            <person name="Augustine A."/>
        </authorList>
    </citation>
    <scope>NUCLEOTIDE SEQUENCE</scope>
    <source>
        <tissue evidence="1">Leaf</tissue>
    </source>
</reference>
<organism evidence="1">
    <name type="scientific">Rhizophora mucronata</name>
    <name type="common">Asiatic mangrove</name>
    <dbReference type="NCBI Taxonomy" id="61149"/>
    <lineage>
        <taxon>Eukaryota</taxon>
        <taxon>Viridiplantae</taxon>
        <taxon>Streptophyta</taxon>
        <taxon>Embryophyta</taxon>
        <taxon>Tracheophyta</taxon>
        <taxon>Spermatophyta</taxon>
        <taxon>Magnoliopsida</taxon>
        <taxon>eudicotyledons</taxon>
        <taxon>Gunneridae</taxon>
        <taxon>Pentapetalae</taxon>
        <taxon>rosids</taxon>
        <taxon>fabids</taxon>
        <taxon>Malpighiales</taxon>
        <taxon>Rhizophoraceae</taxon>
        <taxon>Rhizophora</taxon>
    </lineage>
</organism>
<dbReference type="AlphaFoldDB" id="A0A2P2LV03"/>